<evidence type="ECO:0000256" key="6">
    <source>
        <dbReference type="ARBA" id="ARBA00023242"/>
    </source>
</evidence>
<keyword evidence="3" id="KW-0805">Transcription regulation</keyword>
<proteinExistence type="inferred from homology"/>
<evidence type="ECO:0000256" key="2">
    <source>
        <dbReference type="ARBA" id="ARBA00005571"/>
    </source>
</evidence>
<comment type="subcellular location">
    <subcellularLocation>
        <location evidence="1">Nucleus</location>
    </subcellularLocation>
</comment>
<reference evidence="7 8" key="1">
    <citation type="journal article" date="2024" name="Nat. Commun.">
        <title>Phylogenomics reveals the evolutionary origins of lichenization in chlorophyte algae.</title>
        <authorList>
            <person name="Puginier C."/>
            <person name="Libourel C."/>
            <person name="Otte J."/>
            <person name="Skaloud P."/>
            <person name="Haon M."/>
            <person name="Grisel S."/>
            <person name="Petersen M."/>
            <person name="Berrin J.G."/>
            <person name="Delaux P.M."/>
            <person name="Dal Grande F."/>
            <person name="Keller J."/>
        </authorList>
    </citation>
    <scope>NUCLEOTIDE SEQUENCE [LARGE SCALE GENOMIC DNA]</scope>
    <source>
        <strain evidence="7 8">SAG 245.80</strain>
    </source>
</reference>
<dbReference type="Pfam" id="PF11594">
    <property type="entry name" value="Med28"/>
    <property type="match status" value="1"/>
</dbReference>
<protein>
    <recommendedName>
        <fullName evidence="9">Mediator of RNA polymerase II transcription subunit 9</fullName>
    </recommendedName>
</protein>
<evidence type="ECO:0008006" key="9">
    <source>
        <dbReference type="Google" id="ProtNLM"/>
    </source>
</evidence>
<evidence type="ECO:0000256" key="3">
    <source>
        <dbReference type="ARBA" id="ARBA00023015"/>
    </source>
</evidence>
<name>A0AAW1S8U0_9CHLO</name>
<comment type="similarity">
    <text evidence="2">Belongs to the Mediator complex subunit 28 family.</text>
</comment>
<dbReference type="EMBL" id="JALJOU010000008">
    <property type="protein sequence ID" value="KAK9842242.1"/>
    <property type="molecule type" value="Genomic_DNA"/>
</dbReference>
<comment type="caution">
    <text evidence="7">The sequence shown here is derived from an EMBL/GenBank/DDBJ whole genome shotgun (WGS) entry which is preliminary data.</text>
</comment>
<gene>
    <name evidence="7" type="ORF">WJX81_002225</name>
</gene>
<keyword evidence="6" id="KW-0539">Nucleus</keyword>
<evidence type="ECO:0000313" key="7">
    <source>
        <dbReference type="EMBL" id="KAK9842242.1"/>
    </source>
</evidence>
<evidence type="ECO:0000256" key="4">
    <source>
        <dbReference type="ARBA" id="ARBA00023054"/>
    </source>
</evidence>
<dbReference type="InterPro" id="IPR021640">
    <property type="entry name" value="Mediator_Med28"/>
</dbReference>
<organism evidence="7 8">
    <name type="scientific">Elliptochloris bilobata</name>
    <dbReference type="NCBI Taxonomy" id="381761"/>
    <lineage>
        <taxon>Eukaryota</taxon>
        <taxon>Viridiplantae</taxon>
        <taxon>Chlorophyta</taxon>
        <taxon>core chlorophytes</taxon>
        <taxon>Trebouxiophyceae</taxon>
        <taxon>Trebouxiophyceae incertae sedis</taxon>
        <taxon>Elliptochloris clade</taxon>
        <taxon>Elliptochloris</taxon>
    </lineage>
</organism>
<keyword evidence="8" id="KW-1185">Reference proteome</keyword>
<evidence type="ECO:0000313" key="8">
    <source>
        <dbReference type="Proteomes" id="UP001445335"/>
    </source>
</evidence>
<evidence type="ECO:0000256" key="1">
    <source>
        <dbReference type="ARBA" id="ARBA00004123"/>
    </source>
</evidence>
<accession>A0AAW1S8U0</accession>
<sequence length="117" mass="12754">MAQSDSAVDLVDSLDRALASILPLADILEQPLAERSSEDVERSVQAYATAAQQLQALLSRAHSTGKTPLQAAKQEERELREELAAKEELLQTCAVRLTEWQARCECLAAEHRAAAAL</sequence>
<dbReference type="Proteomes" id="UP001445335">
    <property type="component" value="Unassembled WGS sequence"/>
</dbReference>
<dbReference type="AlphaFoldDB" id="A0AAW1S8U0"/>
<evidence type="ECO:0000256" key="5">
    <source>
        <dbReference type="ARBA" id="ARBA00023163"/>
    </source>
</evidence>
<dbReference type="GO" id="GO:0005634">
    <property type="term" value="C:nucleus"/>
    <property type="evidence" value="ECO:0007669"/>
    <property type="project" value="UniProtKB-SubCell"/>
</dbReference>
<keyword evidence="4" id="KW-0175">Coiled coil</keyword>
<keyword evidence="5" id="KW-0804">Transcription</keyword>